<dbReference type="Gene3D" id="3.10.290.10">
    <property type="entry name" value="RNA-binding S4 domain"/>
    <property type="match status" value="1"/>
</dbReference>
<dbReference type="InterPro" id="IPR036986">
    <property type="entry name" value="S4_RNA-bd_sf"/>
</dbReference>
<keyword evidence="5 7" id="KW-0687">Ribonucleoprotein</keyword>
<dbReference type="STRING" id="1802061.A3A93_02170"/>
<dbReference type="PANTHER" id="PTHR11831:SF4">
    <property type="entry name" value="SMALL RIBOSOMAL SUBUNIT PROTEIN US4M"/>
    <property type="match status" value="1"/>
</dbReference>
<evidence type="ECO:0000259" key="9">
    <source>
        <dbReference type="SMART" id="SM00363"/>
    </source>
</evidence>
<dbReference type="SMART" id="SM01390">
    <property type="entry name" value="Ribosomal_S4"/>
    <property type="match status" value="1"/>
</dbReference>
<evidence type="ECO:0000256" key="1">
    <source>
        <dbReference type="ARBA" id="ARBA00007465"/>
    </source>
</evidence>
<dbReference type="AlphaFoldDB" id="A0A1F7IY29"/>
<dbReference type="CDD" id="cd00165">
    <property type="entry name" value="S4"/>
    <property type="match status" value="1"/>
</dbReference>
<dbReference type="PROSITE" id="PS50889">
    <property type="entry name" value="S4"/>
    <property type="match status" value="1"/>
</dbReference>
<comment type="similarity">
    <text evidence="1 7 8">Belongs to the universal ribosomal protein uS4 family.</text>
</comment>
<dbReference type="PROSITE" id="PS00632">
    <property type="entry name" value="RIBOSOMAL_S4"/>
    <property type="match status" value="1"/>
</dbReference>
<gene>
    <name evidence="7" type="primary">rpsD</name>
    <name evidence="11" type="ORF">A3A93_02170</name>
</gene>
<evidence type="ECO:0000256" key="4">
    <source>
        <dbReference type="ARBA" id="ARBA00022980"/>
    </source>
</evidence>
<keyword evidence="3 7" id="KW-0694">RNA-binding</keyword>
<feature type="domain" description="RNA-binding S4" evidence="9">
    <location>
        <begin position="99"/>
        <end position="157"/>
    </location>
</feature>
<dbReference type="GO" id="GO:0003735">
    <property type="term" value="F:structural constituent of ribosome"/>
    <property type="evidence" value="ECO:0007669"/>
    <property type="project" value="InterPro"/>
</dbReference>
<comment type="function">
    <text evidence="7">One of the primary rRNA binding proteins, it binds directly to 16S rRNA where it nucleates assembly of the body of the 30S subunit.</text>
</comment>
<evidence type="ECO:0000259" key="10">
    <source>
        <dbReference type="SMART" id="SM01390"/>
    </source>
</evidence>
<evidence type="ECO:0000256" key="8">
    <source>
        <dbReference type="RuleBase" id="RU003699"/>
    </source>
</evidence>
<feature type="domain" description="Small ribosomal subunit protein uS4 N-terminal" evidence="10">
    <location>
        <begin position="3"/>
        <end position="98"/>
    </location>
</feature>
<comment type="caution">
    <text evidence="11">The sequence shown here is derived from an EMBL/GenBank/DDBJ whole genome shotgun (WGS) entry which is preliminary data.</text>
</comment>
<dbReference type="SUPFAM" id="SSF55174">
    <property type="entry name" value="Alpha-L RNA-binding motif"/>
    <property type="match status" value="1"/>
</dbReference>
<comment type="subunit">
    <text evidence="7">Part of the 30S ribosomal subunit. Contacts protein S5. The interaction surface between S4 and S5 is involved in control of translational fidelity.</text>
</comment>
<dbReference type="PANTHER" id="PTHR11831">
    <property type="entry name" value="30S 40S RIBOSOMAL PROTEIN"/>
    <property type="match status" value="1"/>
</dbReference>
<protein>
    <recommendedName>
        <fullName evidence="6 7">Small ribosomal subunit protein uS4</fullName>
    </recommendedName>
</protein>
<dbReference type="FunFam" id="3.10.290.10:FF:000001">
    <property type="entry name" value="30S ribosomal protein S4"/>
    <property type="match status" value="1"/>
</dbReference>
<keyword evidence="4 7" id="KW-0689">Ribosomal protein</keyword>
<dbReference type="InterPro" id="IPR002942">
    <property type="entry name" value="S4_RNA-bd"/>
</dbReference>
<reference evidence="11 12" key="1">
    <citation type="journal article" date="2016" name="Nat. Commun.">
        <title>Thousands of microbial genomes shed light on interconnected biogeochemical processes in an aquifer system.</title>
        <authorList>
            <person name="Anantharaman K."/>
            <person name="Brown C.T."/>
            <person name="Hug L.A."/>
            <person name="Sharon I."/>
            <person name="Castelle C.J."/>
            <person name="Probst A.J."/>
            <person name="Thomas B.C."/>
            <person name="Singh A."/>
            <person name="Wilkins M.J."/>
            <person name="Karaoz U."/>
            <person name="Brodie E.L."/>
            <person name="Williams K.H."/>
            <person name="Hubbard S.S."/>
            <person name="Banfield J.F."/>
        </authorList>
    </citation>
    <scope>NUCLEOTIDE SEQUENCE [LARGE SCALE GENOMIC DNA]</scope>
</reference>
<dbReference type="EMBL" id="MGAL01000018">
    <property type="protein sequence ID" value="OGK48254.1"/>
    <property type="molecule type" value="Genomic_DNA"/>
</dbReference>
<dbReference type="HAMAP" id="MF_01306_B">
    <property type="entry name" value="Ribosomal_uS4_B"/>
    <property type="match status" value="1"/>
</dbReference>
<dbReference type="InterPro" id="IPR018079">
    <property type="entry name" value="Ribosomal_uS4_CS"/>
</dbReference>
<dbReference type="GO" id="GO:0042274">
    <property type="term" value="P:ribosomal small subunit biogenesis"/>
    <property type="evidence" value="ECO:0007669"/>
    <property type="project" value="TreeGrafter"/>
</dbReference>
<dbReference type="GO" id="GO:0019843">
    <property type="term" value="F:rRNA binding"/>
    <property type="evidence" value="ECO:0007669"/>
    <property type="project" value="UniProtKB-UniRule"/>
</dbReference>
<name>A0A1F7IY29_9BACT</name>
<dbReference type="GO" id="GO:0015935">
    <property type="term" value="C:small ribosomal subunit"/>
    <property type="evidence" value="ECO:0007669"/>
    <property type="project" value="InterPro"/>
</dbReference>
<dbReference type="InterPro" id="IPR001912">
    <property type="entry name" value="Ribosomal_uS4_N"/>
</dbReference>
<accession>A0A1F7IY29</accession>
<dbReference type="Pfam" id="PF01479">
    <property type="entry name" value="S4"/>
    <property type="match status" value="1"/>
</dbReference>
<dbReference type="NCBIfam" id="NF003717">
    <property type="entry name" value="PRK05327.1"/>
    <property type="match status" value="1"/>
</dbReference>
<organism evidence="11 12">
    <name type="scientific">Candidatus Roizmanbacteria bacterium RIFCSPLOWO2_01_FULL_38_12</name>
    <dbReference type="NCBI Taxonomy" id="1802061"/>
    <lineage>
        <taxon>Bacteria</taxon>
        <taxon>Candidatus Roizmaniibacteriota</taxon>
    </lineage>
</organism>
<dbReference type="NCBIfam" id="TIGR01017">
    <property type="entry name" value="rpsD_bact"/>
    <property type="match status" value="1"/>
</dbReference>
<dbReference type="Pfam" id="PF00163">
    <property type="entry name" value="Ribosomal_S4"/>
    <property type="match status" value="1"/>
</dbReference>
<evidence type="ECO:0000256" key="3">
    <source>
        <dbReference type="ARBA" id="ARBA00022884"/>
    </source>
</evidence>
<evidence type="ECO:0000256" key="5">
    <source>
        <dbReference type="ARBA" id="ARBA00023274"/>
    </source>
</evidence>
<keyword evidence="2 7" id="KW-0699">rRNA-binding</keyword>
<sequence length="207" mass="23983">MMRYTGPKNRLSRRENIDLGLKTPGSKSHATLLKKINILPGQHGVKGRRKQSEHSRQLREKQKLRFSFDVSEKQLKRYFKIASRKRGNTAVFLSELLEKRLDNVIYRLGFAPTRAAARQLVSHGHISVNKKKVTIASYRVSAKDEIGFFKEDSKKIPYIDVFREQNEVILPEWLELKKDTGTMVGKPDSSLIDKQVNLRLVVEFYSR</sequence>
<evidence type="ECO:0000313" key="11">
    <source>
        <dbReference type="EMBL" id="OGK48254.1"/>
    </source>
</evidence>
<dbReference type="GO" id="GO:0006412">
    <property type="term" value="P:translation"/>
    <property type="evidence" value="ECO:0007669"/>
    <property type="project" value="UniProtKB-UniRule"/>
</dbReference>
<evidence type="ECO:0000256" key="2">
    <source>
        <dbReference type="ARBA" id="ARBA00022730"/>
    </source>
</evidence>
<proteinExistence type="inferred from homology"/>
<dbReference type="SMART" id="SM00363">
    <property type="entry name" value="S4"/>
    <property type="match status" value="1"/>
</dbReference>
<evidence type="ECO:0000313" key="12">
    <source>
        <dbReference type="Proteomes" id="UP000177141"/>
    </source>
</evidence>
<evidence type="ECO:0000256" key="7">
    <source>
        <dbReference type="HAMAP-Rule" id="MF_01306"/>
    </source>
</evidence>
<evidence type="ECO:0000256" key="6">
    <source>
        <dbReference type="ARBA" id="ARBA00035254"/>
    </source>
</evidence>
<dbReference type="Proteomes" id="UP000177141">
    <property type="component" value="Unassembled WGS sequence"/>
</dbReference>
<dbReference type="Gene3D" id="1.10.1050.10">
    <property type="entry name" value="Ribosomal Protein S4 Delta 41, Chain A, domain 1"/>
    <property type="match status" value="1"/>
</dbReference>
<dbReference type="InterPro" id="IPR022801">
    <property type="entry name" value="Ribosomal_uS4"/>
</dbReference>
<comment type="function">
    <text evidence="7">With S5 and S12 plays an important role in translational accuracy.</text>
</comment>
<dbReference type="InterPro" id="IPR005709">
    <property type="entry name" value="Ribosomal_uS4_bac-type"/>
</dbReference>